<evidence type="ECO:0000313" key="3">
    <source>
        <dbReference type="Proteomes" id="UP001153076"/>
    </source>
</evidence>
<feature type="domain" description="DUF4283" evidence="1">
    <location>
        <begin position="64"/>
        <end position="141"/>
    </location>
</feature>
<organism evidence="2 3">
    <name type="scientific">Carnegiea gigantea</name>
    <dbReference type="NCBI Taxonomy" id="171969"/>
    <lineage>
        <taxon>Eukaryota</taxon>
        <taxon>Viridiplantae</taxon>
        <taxon>Streptophyta</taxon>
        <taxon>Embryophyta</taxon>
        <taxon>Tracheophyta</taxon>
        <taxon>Spermatophyta</taxon>
        <taxon>Magnoliopsida</taxon>
        <taxon>eudicotyledons</taxon>
        <taxon>Gunneridae</taxon>
        <taxon>Pentapetalae</taxon>
        <taxon>Caryophyllales</taxon>
        <taxon>Cactineae</taxon>
        <taxon>Cactaceae</taxon>
        <taxon>Cactoideae</taxon>
        <taxon>Echinocereeae</taxon>
        <taxon>Carnegiea</taxon>
    </lineage>
</organism>
<dbReference type="PANTHER" id="PTHR33233:SF17">
    <property type="entry name" value="DUF4283 DOMAIN-CONTAINING PROTEIN"/>
    <property type="match status" value="1"/>
</dbReference>
<reference evidence="2" key="1">
    <citation type="submission" date="2022-04" db="EMBL/GenBank/DDBJ databases">
        <title>Carnegiea gigantea Genome sequencing and assembly v2.</title>
        <authorList>
            <person name="Copetti D."/>
            <person name="Sanderson M.J."/>
            <person name="Burquez A."/>
            <person name="Wojciechowski M.F."/>
        </authorList>
    </citation>
    <scope>NUCLEOTIDE SEQUENCE</scope>
    <source>
        <strain evidence="2">SGP5-SGP5p</strain>
        <tissue evidence="2">Aerial part</tissue>
    </source>
</reference>
<name>A0A9Q1JQ51_9CARY</name>
<proteinExistence type="predicted"/>
<evidence type="ECO:0000313" key="2">
    <source>
        <dbReference type="EMBL" id="KAJ8428905.1"/>
    </source>
</evidence>
<protein>
    <recommendedName>
        <fullName evidence="1">DUF4283 domain-containing protein</fullName>
    </recommendedName>
</protein>
<accession>A0A9Q1JQ51</accession>
<keyword evidence="3" id="KW-1185">Reference proteome</keyword>
<dbReference type="OrthoDB" id="1939300at2759"/>
<dbReference type="InterPro" id="IPR025558">
    <property type="entry name" value="DUF4283"/>
</dbReference>
<dbReference type="EMBL" id="JAKOGI010000959">
    <property type="protein sequence ID" value="KAJ8428905.1"/>
    <property type="molecule type" value="Genomic_DNA"/>
</dbReference>
<gene>
    <name evidence="2" type="ORF">Cgig2_024974</name>
</gene>
<dbReference type="AlphaFoldDB" id="A0A9Q1JQ51"/>
<dbReference type="PANTHER" id="PTHR33233">
    <property type="entry name" value="ENDONUCLEASE/EXONUCLEASE/PHOSPHATASE"/>
    <property type="match status" value="1"/>
</dbReference>
<dbReference type="Proteomes" id="UP001153076">
    <property type="component" value="Unassembled WGS sequence"/>
</dbReference>
<evidence type="ECO:0000259" key="1">
    <source>
        <dbReference type="Pfam" id="PF14111"/>
    </source>
</evidence>
<comment type="caution">
    <text evidence="2">The sequence shown here is derived from an EMBL/GenBank/DDBJ whole genome shotgun (WGS) entry which is preliminary data.</text>
</comment>
<sequence>MGNDVMSEQRMAEPEISTLRVSPHAAMVDPNEGTQLSYVPAMITDGIKYARIEKQDVASEVEYCSAAVLCGVMGANPPLEVMEGFIRRIWRDLSITKIALVRKGLFLVRFEKEQDKLQVTQRGIYFFDSKPFVVKPWNENMEMNLEAMHSIPLWVQFLELDIRYWGTDSLSKLGSLIGIPIKTDKYTKNKDYLHYARMLIEVPMEGPFLDTINFINDSGVLVKQRITFEWKLVKASPVPSASSHVLERETGWVYRGLKQSSSKKINHKQGRNVPSNKALCSLNGNNKRVWSRIDRMLANELWYELFDFTHLEYVSESLSDHTLLVLTFPHCPRQRSPFRFLKDLKTPLRKLNKDKFSDIHQQQEIHRANQRGADCIAERPSLSLGYMEIRKLEVNMESMIALNKV</sequence>
<dbReference type="Pfam" id="PF14111">
    <property type="entry name" value="DUF4283"/>
    <property type="match status" value="1"/>
</dbReference>